<evidence type="ECO:0000256" key="6">
    <source>
        <dbReference type="SAM" id="MobiDB-lite"/>
    </source>
</evidence>
<dbReference type="GO" id="GO:0016787">
    <property type="term" value="F:hydrolase activity"/>
    <property type="evidence" value="ECO:0007669"/>
    <property type="project" value="UniProtKB-KW"/>
</dbReference>
<dbReference type="Ensembl" id="ENSSFAT00005034021.1">
    <property type="protein sequence ID" value="ENSSFAP00005032865.1"/>
    <property type="gene ID" value="ENSSFAG00005016640.1"/>
</dbReference>
<evidence type="ECO:0000256" key="1">
    <source>
        <dbReference type="ARBA" id="ARBA00022679"/>
    </source>
</evidence>
<evidence type="ECO:0000259" key="7">
    <source>
        <dbReference type="Pfam" id="PF18697"/>
    </source>
</evidence>
<feature type="domain" description="Murine leukemia virus integrase C-terminal" evidence="7">
    <location>
        <begin position="17"/>
        <end position="64"/>
    </location>
</feature>
<dbReference type="AlphaFoldDB" id="A0A672HVA5"/>
<dbReference type="GO" id="GO:0016779">
    <property type="term" value="F:nucleotidyltransferase activity"/>
    <property type="evidence" value="ECO:0007669"/>
    <property type="project" value="UniProtKB-KW"/>
</dbReference>
<evidence type="ECO:0000256" key="3">
    <source>
        <dbReference type="ARBA" id="ARBA00022722"/>
    </source>
</evidence>
<sequence>SASSDTTDTPPFDDPIHPFKIGDYVLIKSLDKMCLTNRWTGPFLVQLVTRTAVKLEGKGEWIHTGTPFPYKSIPTKRPPGPPSVTVHDG</sequence>
<keyword evidence="9" id="KW-1185">Reference proteome</keyword>
<dbReference type="OMA" id="WIHTGTP"/>
<evidence type="ECO:0000256" key="5">
    <source>
        <dbReference type="ARBA" id="ARBA00022801"/>
    </source>
</evidence>
<dbReference type="Proteomes" id="UP000472267">
    <property type="component" value="Unassembled WGS sequence"/>
</dbReference>
<keyword evidence="2" id="KW-0548">Nucleotidyltransferase</keyword>
<dbReference type="Gene3D" id="2.30.30.850">
    <property type="match status" value="1"/>
</dbReference>
<evidence type="ECO:0000313" key="8">
    <source>
        <dbReference type="Ensembl" id="ENSSFAP00005032865.1"/>
    </source>
</evidence>
<name>A0A672HVA5_SALFA</name>
<reference evidence="8" key="2">
    <citation type="submission" date="2025-09" db="UniProtKB">
        <authorList>
            <consortium name="Ensembl"/>
        </authorList>
    </citation>
    <scope>IDENTIFICATION</scope>
</reference>
<keyword evidence="1" id="KW-0808">Transferase</keyword>
<protein>
    <recommendedName>
        <fullName evidence="7">Murine leukemia virus integrase C-terminal domain-containing protein</fullName>
    </recommendedName>
</protein>
<keyword evidence="3" id="KW-0540">Nuclease</keyword>
<reference evidence="8" key="1">
    <citation type="submission" date="2025-08" db="UniProtKB">
        <authorList>
            <consortium name="Ensembl"/>
        </authorList>
    </citation>
    <scope>IDENTIFICATION</scope>
</reference>
<evidence type="ECO:0000256" key="4">
    <source>
        <dbReference type="ARBA" id="ARBA00022759"/>
    </source>
</evidence>
<evidence type="ECO:0000313" key="9">
    <source>
        <dbReference type="Proteomes" id="UP000472267"/>
    </source>
</evidence>
<dbReference type="GO" id="GO:0004519">
    <property type="term" value="F:endonuclease activity"/>
    <property type="evidence" value="ECO:0007669"/>
    <property type="project" value="UniProtKB-KW"/>
</dbReference>
<organism evidence="8 9">
    <name type="scientific">Salarias fasciatus</name>
    <name type="common">Jewelled blenny</name>
    <name type="synonym">Blennius fasciatus</name>
    <dbReference type="NCBI Taxonomy" id="181472"/>
    <lineage>
        <taxon>Eukaryota</taxon>
        <taxon>Metazoa</taxon>
        <taxon>Chordata</taxon>
        <taxon>Craniata</taxon>
        <taxon>Vertebrata</taxon>
        <taxon>Euteleostomi</taxon>
        <taxon>Actinopterygii</taxon>
        <taxon>Neopterygii</taxon>
        <taxon>Teleostei</taxon>
        <taxon>Neoteleostei</taxon>
        <taxon>Acanthomorphata</taxon>
        <taxon>Ovalentaria</taxon>
        <taxon>Blenniimorphae</taxon>
        <taxon>Blenniiformes</taxon>
        <taxon>Blennioidei</taxon>
        <taxon>Blenniidae</taxon>
        <taxon>Salariinae</taxon>
        <taxon>Salarias</taxon>
    </lineage>
</organism>
<proteinExistence type="predicted"/>
<dbReference type="InterPro" id="IPR040643">
    <property type="entry name" value="MLVIN_C"/>
</dbReference>
<keyword evidence="5" id="KW-0378">Hydrolase</keyword>
<feature type="region of interest" description="Disordered" evidence="6">
    <location>
        <begin position="68"/>
        <end position="89"/>
    </location>
</feature>
<keyword evidence="4" id="KW-0255">Endonuclease</keyword>
<dbReference type="InParanoid" id="A0A672HVA5"/>
<dbReference type="Pfam" id="PF18697">
    <property type="entry name" value="MLVIN_C"/>
    <property type="match status" value="1"/>
</dbReference>
<evidence type="ECO:0000256" key="2">
    <source>
        <dbReference type="ARBA" id="ARBA00022695"/>
    </source>
</evidence>
<accession>A0A672HVA5</accession>